<evidence type="ECO:0000256" key="5">
    <source>
        <dbReference type="ARBA" id="ARBA00023002"/>
    </source>
</evidence>
<evidence type="ECO:0000313" key="11">
    <source>
        <dbReference type="Proteomes" id="UP000460221"/>
    </source>
</evidence>
<dbReference type="CDD" id="cd00207">
    <property type="entry name" value="fer2"/>
    <property type="match status" value="1"/>
</dbReference>
<proteinExistence type="predicted"/>
<protein>
    <submittedName>
        <fullName evidence="10">2Fe-2S iron-sulfur cluster binding domain-containing protein</fullName>
    </submittedName>
</protein>
<dbReference type="Proteomes" id="UP000460221">
    <property type="component" value="Unassembled WGS sequence"/>
</dbReference>
<dbReference type="Pfam" id="PF00111">
    <property type="entry name" value="Fer2"/>
    <property type="match status" value="1"/>
</dbReference>
<dbReference type="Gene3D" id="3.40.50.80">
    <property type="entry name" value="Nucleotide-binding domain of ferredoxin-NADP reductase (FNR) module"/>
    <property type="match status" value="1"/>
</dbReference>
<evidence type="ECO:0000259" key="8">
    <source>
        <dbReference type="PROSITE" id="PS51085"/>
    </source>
</evidence>
<dbReference type="InterPro" id="IPR017927">
    <property type="entry name" value="FAD-bd_FR_type"/>
</dbReference>
<evidence type="ECO:0000259" key="9">
    <source>
        <dbReference type="PROSITE" id="PS51384"/>
    </source>
</evidence>
<feature type="domain" description="FAD-binding FR-type" evidence="9">
    <location>
        <begin position="33"/>
        <end position="135"/>
    </location>
</feature>
<dbReference type="SUPFAM" id="SSF63380">
    <property type="entry name" value="Riboflavin synthase domain-like"/>
    <property type="match status" value="1"/>
</dbReference>
<dbReference type="AlphaFoldDB" id="A0A7K1FKW1"/>
<dbReference type="PANTHER" id="PTHR47354:SF1">
    <property type="entry name" value="CARNITINE MONOOXYGENASE REDUCTASE SUBUNIT"/>
    <property type="match status" value="1"/>
</dbReference>
<dbReference type="InterPro" id="IPR017938">
    <property type="entry name" value="Riboflavin_synthase-like_b-brl"/>
</dbReference>
<dbReference type="Gene3D" id="3.10.20.30">
    <property type="match status" value="1"/>
</dbReference>
<evidence type="ECO:0000256" key="7">
    <source>
        <dbReference type="ARBA" id="ARBA00023014"/>
    </source>
</evidence>
<comment type="cofactor">
    <cofactor evidence="1">
        <name>FAD</name>
        <dbReference type="ChEBI" id="CHEBI:57692"/>
    </cofactor>
</comment>
<evidence type="ECO:0000256" key="3">
    <source>
        <dbReference type="ARBA" id="ARBA00022714"/>
    </source>
</evidence>
<dbReference type="PROSITE" id="PS00197">
    <property type="entry name" value="2FE2S_FER_1"/>
    <property type="match status" value="1"/>
</dbReference>
<keyword evidence="5" id="KW-0560">Oxidoreductase</keyword>
<dbReference type="InterPro" id="IPR006058">
    <property type="entry name" value="2Fe2S_fd_BS"/>
</dbReference>
<name>A0A7K1FKW1_9ACTN</name>
<evidence type="ECO:0000256" key="6">
    <source>
        <dbReference type="ARBA" id="ARBA00023004"/>
    </source>
</evidence>
<keyword evidence="6" id="KW-0408">Iron</keyword>
<dbReference type="Gene3D" id="2.40.30.10">
    <property type="entry name" value="Translation factors"/>
    <property type="match status" value="1"/>
</dbReference>
<dbReference type="PROSITE" id="PS51384">
    <property type="entry name" value="FAD_FR"/>
    <property type="match status" value="1"/>
</dbReference>
<dbReference type="InterPro" id="IPR001041">
    <property type="entry name" value="2Fe-2S_ferredoxin-type"/>
</dbReference>
<keyword evidence="3" id="KW-0001">2Fe-2S</keyword>
<dbReference type="PRINTS" id="PR00409">
    <property type="entry name" value="PHDIOXRDTASE"/>
</dbReference>
<dbReference type="SUPFAM" id="SSF54292">
    <property type="entry name" value="2Fe-2S ferredoxin-like"/>
    <property type="match status" value="1"/>
</dbReference>
<evidence type="ECO:0000256" key="1">
    <source>
        <dbReference type="ARBA" id="ARBA00001974"/>
    </source>
</evidence>
<sequence length="349" mass="37280">MNTSILATPAVRPTDLARSGPTVGSNVRATHDEVDLRLTVAARRTGADGVVVLELRDPDGADLPWWSAGAHIDLNLPDGMIRQYSLCGDPSDRGVWRIGVLREPVGRGGSAYVHDHLGEGDIVDVRGPRNNFRLEDSPRYLFIAGGIGITPILAMARAADAAGADWSLHYGGRTRDSMAFTEELAALDAPEGRKVSLHPQDEVGLLNLAAILGDPRPGTKVYCCGPEPLLKAVESACAAWPSGTLHVERFAPKEQGAPVLSGSFEVELTQSGRVLTVPPDRSILEVVEEAGLHDLSSCREGTCGTCETPVLDGIVDHRDSILTDEERAANDTMFICVSRAACPRLVLDL</sequence>
<dbReference type="InterPro" id="IPR039261">
    <property type="entry name" value="FNR_nucleotide-bd"/>
</dbReference>
<dbReference type="PANTHER" id="PTHR47354">
    <property type="entry name" value="NADH OXIDOREDUCTASE HCR"/>
    <property type="match status" value="1"/>
</dbReference>
<evidence type="ECO:0000256" key="4">
    <source>
        <dbReference type="ARBA" id="ARBA00022723"/>
    </source>
</evidence>
<dbReference type="InterPro" id="IPR036010">
    <property type="entry name" value="2Fe-2S_ferredoxin-like_sf"/>
</dbReference>
<gene>
    <name evidence="10" type="ORF">GIS00_08740</name>
</gene>
<dbReference type="SUPFAM" id="SSF52343">
    <property type="entry name" value="Ferredoxin reductase-like, C-terminal NADP-linked domain"/>
    <property type="match status" value="1"/>
</dbReference>
<dbReference type="GO" id="GO:0046872">
    <property type="term" value="F:metal ion binding"/>
    <property type="evidence" value="ECO:0007669"/>
    <property type="project" value="UniProtKB-KW"/>
</dbReference>
<dbReference type="Pfam" id="PF00175">
    <property type="entry name" value="NAD_binding_1"/>
    <property type="match status" value="1"/>
</dbReference>
<evidence type="ECO:0000313" key="10">
    <source>
        <dbReference type="EMBL" id="MTD14029.1"/>
    </source>
</evidence>
<dbReference type="CDD" id="cd06185">
    <property type="entry name" value="PDR_like"/>
    <property type="match status" value="1"/>
</dbReference>
<dbReference type="GO" id="GO:0016491">
    <property type="term" value="F:oxidoreductase activity"/>
    <property type="evidence" value="ECO:0007669"/>
    <property type="project" value="UniProtKB-KW"/>
</dbReference>
<feature type="domain" description="2Fe-2S ferredoxin-type" evidence="8">
    <location>
        <begin position="264"/>
        <end position="349"/>
    </location>
</feature>
<dbReference type="InterPro" id="IPR001433">
    <property type="entry name" value="OxRdtase_FAD/NAD-bd"/>
</dbReference>
<dbReference type="InterPro" id="IPR050415">
    <property type="entry name" value="MRET"/>
</dbReference>
<keyword evidence="7" id="KW-0411">Iron-sulfur</keyword>
<dbReference type="InterPro" id="IPR012675">
    <property type="entry name" value="Beta-grasp_dom_sf"/>
</dbReference>
<keyword evidence="11" id="KW-1185">Reference proteome</keyword>
<organism evidence="10 11">
    <name type="scientific">Nakamurella alba</name>
    <dbReference type="NCBI Taxonomy" id="2665158"/>
    <lineage>
        <taxon>Bacteria</taxon>
        <taxon>Bacillati</taxon>
        <taxon>Actinomycetota</taxon>
        <taxon>Actinomycetes</taxon>
        <taxon>Nakamurellales</taxon>
        <taxon>Nakamurellaceae</taxon>
        <taxon>Nakamurella</taxon>
    </lineage>
</organism>
<keyword evidence="4" id="KW-0479">Metal-binding</keyword>
<reference evidence="10 11" key="1">
    <citation type="submission" date="2019-11" db="EMBL/GenBank/DDBJ databases">
        <authorList>
            <person name="Jiang L.-Q."/>
        </authorList>
    </citation>
    <scope>NUCLEOTIDE SEQUENCE [LARGE SCALE GENOMIC DNA]</scope>
    <source>
        <strain evidence="10 11">YIM 132087</strain>
    </source>
</reference>
<dbReference type="EMBL" id="WLYK01000002">
    <property type="protein sequence ID" value="MTD14029.1"/>
    <property type="molecule type" value="Genomic_DNA"/>
</dbReference>
<evidence type="ECO:0000256" key="2">
    <source>
        <dbReference type="ARBA" id="ARBA00022630"/>
    </source>
</evidence>
<comment type="caution">
    <text evidence="10">The sequence shown here is derived from an EMBL/GenBank/DDBJ whole genome shotgun (WGS) entry which is preliminary data.</text>
</comment>
<dbReference type="PROSITE" id="PS51085">
    <property type="entry name" value="2FE2S_FER_2"/>
    <property type="match status" value="1"/>
</dbReference>
<accession>A0A7K1FKW1</accession>
<dbReference type="GO" id="GO:0051537">
    <property type="term" value="F:2 iron, 2 sulfur cluster binding"/>
    <property type="evidence" value="ECO:0007669"/>
    <property type="project" value="UniProtKB-KW"/>
</dbReference>
<keyword evidence="2" id="KW-0285">Flavoprotein</keyword>